<accession>A0A2S3VY46</accession>
<dbReference type="EMBL" id="POTC01000063">
    <property type="protein sequence ID" value="POF61522.1"/>
    <property type="molecule type" value="Genomic_DNA"/>
</dbReference>
<protein>
    <submittedName>
        <fullName evidence="1">Uncharacterized protein</fullName>
    </submittedName>
</protein>
<sequence length="100" mass="11011">MALRAYFSCVFLLFLCVRVQVFVQIPAQHHAGCMGVPLIVIRKDTIHHSGENGGCLSPRAENKGKPKLSLQHAGPGIVDHGHDLAMDDFLDLKVHFLAVR</sequence>
<dbReference type="AlphaFoldDB" id="A0A2S3VY46"/>
<evidence type="ECO:0000313" key="2">
    <source>
        <dbReference type="Proteomes" id="UP000237344"/>
    </source>
</evidence>
<dbReference type="Proteomes" id="UP000237344">
    <property type="component" value="Unassembled WGS sequence"/>
</dbReference>
<comment type="caution">
    <text evidence="1">The sequence shown here is derived from an EMBL/GenBank/DDBJ whole genome shotgun (WGS) entry which is preliminary data.</text>
</comment>
<evidence type="ECO:0000313" key="1">
    <source>
        <dbReference type="EMBL" id="POF61522.1"/>
    </source>
</evidence>
<reference evidence="1 2" key="1">
    <citation type="submission" date="2018-01" db="EMBL/GenBank/DDBJ databases">
        <title>Draft Genome Sequence of Komagataeibacter maltaceti LMG 1529, a Vinegar Producing Acetic Acid Bacterium Isolated from Malt Vinegar Brewery Acetifiers.</title>
        <authorList>
            <person name="Zhang Q."/>
            <person name="Hollensteiner J."/>
            <person name="Poehlein A."/>
            <person name="Daniel R."/>
        </authorList>
    </citation>
    <scope>NUCLEOTIDE SEQUENCE [LARGE SCALE GENOMIC DNA]</scope>
    <source>
        <strain evidence="1 2">LMG 1529</strain>
    </source>
</reference>
<organism evidence="1 2">
    <name type="scientific">Novacetimonas maltaceti</name>
    <dbReference type="NCBI Taxonomy" id="1203393"/>
    <lineage>
        <taxon>Bacteria</taxon>
        <taxon>Pseudomonadati</taxon>
        <taxon>Pseudomonadota</taxon>
        <taxon>Alphaproteobacteria</taxon>
        <taxon>Acetobacterales</taxon>
        <taxon>Acetobacteraceae</taxon>
        <taxon>Novacetimonas</taxon>
    </lineage>
</organism>
<proteinExistence type="predicted"/>
<name>A0A2S3VY46_9PROT</name>
<keyword evidence="2" id="KW-1185">Reference proteome</keyword>
<gene>
    <name evidence="1" type="ORF">KMAL_28600</name>
</gene>